<dbReference type="FunFam" id="3.65.10.10:FF:000006">
    <property type="entry name" value="3-phosphoshikimate 1-carboxyvinyltransferase"/>
    <property type="match status" value="1"/>
</dbReference>
<feature type="binding site" evidence="9">
    <location>
        <position position="338"/>
    </location>
    <ligand>
        <name>3-phosphoshikimate</name>
        <dbReference type="ChEBI" id="CHEBI:145989"/>
    </ligand>
</feature>
<feature type="binding site" evidence="9">
    <location>
        <position position="311"/>
    </location>
    <ligand>
        <name>3-phosphoshikimate</name>
        <dbReference type="ChEBI" id="CHEBI:145989"/>
    </ligand>
</feature>
<feature type="binding site" evidence="9">
    <location>
        <position position="119"/>
    </location>
    <ligand>
        <name>phosphoenolpyruvate</name>
        <dbReference type="ChEBI" id="CHEBI:58702"/>
    </ligand>
</feature>
<dbReference type="InterPro" id="IPR023193">
    <property type="entry name" value="EPSP_synthase_CS"/>
</dbReference>
<evidence type="ECO:0000256" key="1">
    <source>
        <dbReference type="ARBA" id="ARBA00002174"/>
    </source>
</evidence>
<dbReference type="SUPFAM" id="SSF55205">
    <property type="entry name" value="EPT/RTPC-like"/>
    <property type="match status" value="1"/>
</dbReference>
<dbReference type="InterPro" id="IPR013792">
    <property type="entry name" value="RNA3'P_cycl/enolpyr_Trfase_a/b"/>
</dbReference>
<feature type="binding site" evidence="9">
    <location>
        <position position="342"/>
    </location>
    <ligand>
        <name>phosphoenolpyruvate</name>
        <dbReference type="ChEBI" id="CHEBI:58702"/>
    </ligand>
</feature>
<comment type="similarity">
    <text evidence="3 9">Belongs to the EPSP synthase family.</text>
</comment>
<dbReference type="Gene3D" id="3.65.10.10">
    <property type="entry name" value="Enolpyruvate transferase domain"/>
    <property type="match status" value="2"/>
</dbReference>
<evidence type="ECO:0000313" key="12">
    <source>
        <dbReference type="Proteomes" id="UP001179647"/>
    </source>
</evidence>
<feature type="binding site" evidence="9">
    <location>
        <position position="20"/>
    </location>
    <ligand>
        <name>3-phosphoshikimate</name>
        <dbReference type="ChEBI" id="CHEBI:145989"/>
    </ligand>
</feature>
<keyword evidence="12" id="KW-1185">Reference proteome</keyword>
<dbReference type="GO" id="GO:0009073">
    <property type="term" value="P:aromatic amino acid family biosynthetic process"/>
    <property type="evidence" value="ECO:0007669"/>
    <property type="project" value="UniProtKB-KW"/>
</dbReference>
<feature type="binding site" evidence="9">
    <location>
        <position position="20"/>
    </location>
    <ligand>
        <name>phosphoenolpyruvate</name>
        <dbReference type="ChEBI" id="CHEBI:58702"/>
    </ligand>
</feature>
<comment type="pathway">
    <text evidence="2 9">Metabolic intermediate biosynthesis; chorismate biosynthesis; chorismate from D-erythrose 4-phosphate and phosphoenolpyruvate: step 6/7.</text>
</comment>
<feature type="active site" description="Proton acceptor" evidence="9">
    <location>
        <position position="311"/>
    </location>
</feature>
<evidence type="ECO:0000256" key="3">
    <source>
        <dbReference type="ARBA" id="ARBA00009948"/>
    </source>
</evidence>
<evidence type="ECO:0000256" key="5">
    <source>
        <dbReference type="ARBA" id="ARBA00022605"/>
    </source>
</evidence>
<name>A0AAF0I797_9ENTE</name>
<dbReference type="KEGG" id="vie:OL234_04485"/>
<dbReference type="GO" id="GO:0005737">
    <property type="term" value="C:cytoplasm"/>
    <property type="evidence" value="ECO:0007669"/>
    <property type="project" value="UniProtKB-SubCell"/>
</dbReference>
<feature type="binding site" evidence="9">
    <location>
        <position position="167"/>
    </location>
    <ligand>
        <name>3-phosphoshikimate</name>
        <dbReference type="ChEBI" id="CHEBI:145989"/>
    </ligand>
</feature>
<keyword evidence="5 9" id="KW-0028">Amino-acid biosynthesis</keyword>
<comment type="subcellular location">
    <subcellularLocation>
        <location evidence="9">Cytoplasm</location>
    </subcellularLocation>
</comment>
<feature type="binding site" evidence="9">
    <location>
        <position position="91"/>
    </location>
    <ligand>
        <name>phosphoenolpyruvate</name>
        <dbReference type="ChEBI" id="CHEBI:58702"/>
    </ligand>
</feature>
<dbReference type="InterPro" id="IPR036968">
    <property type="entry name" value="Enolpyruvate_Tfrase_sf"/>
</dbReference>
<dbReference type="GO" id="GO:0009423">
    <property type="term" value="P:chorismate biosynthetic process"/>
    <property type="evidence" value="ECO:0007669"/>
    <property type="project" value="UniProtKB-UniRule"/>
</dbReference>
<dbReference type="PANTHER" id="PTHR21090:SF5">
    <property type="entry name" value="PENTAFUNCTIONAL AROM POLYPEPTIDE"/>
    <property type="match status" value="1"/>
</dbReference>
<gene>
    <name evidence="9 11" type="primary">aroA</name>
    <name evidence="11" type="ORF">OL234_04485</name>
</gene>
<organism evidence="11 12">
    <name type="scientific">Vagococcus intermedius</name>
    <dbReference type="NCBI Taxonomy" id="2991418"/>
    <lineage>
        <taxon>Bacteria</taxon>
        <taxon>Bacillati</taxon>
        <taxon>Bacillota</taxon>
        <taxon>Bacilli</taxon>
        <taxon>Lactobacillales</taxon>
        <taxon>Enterococcaceae</taxon>
        <taxon>Vagococcus</taxon>
    </lineage>
</organism>
<feature type="binding site" evidence="9">
    <location>
        <position position="21"/>
    </location>
    <ligand>
        <name>3-phosphoshikimate</name>
        <dbReference type="ChEBI" id="CHEBI:145989"/>
    </ligand>
</feature>
<comment type="subunit">
    <text evidence="9">Monomer.</text>
</comment>
<dbReference type="PROSITE" id="PS00885">
    <property type="entry name" value="EPSP_SYNTHASE_2"/>
    <property type="match status" value="1"/>
</dbReference>
<sequence length="428" mass="45770">MKLITNQRQLTGLIKVPGDKSISHRSLMFGALAEGKTEIHGFLPGEDCLATKKLCASLGVVIEEKDTVITIYGKAGRFKNPSQPIDIGNSGTTMRLGLGLLAGAGVEATLYGDDSLNHRPMARVMTPLNSMGARVSGDSGTEYAPIKIKKSQPLDGISYDMPVASAQVKSAILFAALQTKGETLIKERIATRNHTEEMIKQFGGQIEVFDNQIRIIGPQQLLGQRIEIPGDISSAAFFIAGALLTSDSQVCLENVGLNPSRTGLLDVLNAMGADIEKINIDPHNQLGDLVVRSSRLTGTVVEGEIIPRLIDELPILALVATQAQGTTIIRDAEELKVKETNRIDATASELAKLGADITPTEDGLIINGPTPLKPATVSSHGDHRLGMMLAIASLLVKEGTVTLEGSEAISVSYPRFFEDLNTLLVKDF</sequence>
<evidence type="ECO:0000256" key="4">
    <source>
        <dbReference type="ARBA" id="ARBA00022490"/>
    </source>
</evidence>
<comment type="catalytic activity">
    <reaction evidence="8">
        <text>3-phosphoshikimate + phosphoenolpyruvate = 5-O-(1-carboxyvinyl)-3-phosphoshikimate + phosphate</text>
        <dbReference type="Rhea" id="RHEA:21256"/>
        <dbReference type="ChEBI" id="CHEBI:43474"/>
        <dbReference type="ChEBI" id="CHEBI:57701"/>
        <dbReference type="ChEBI" id="CHEBI:58702"/>
        <dbReference type="ChEBI" id="CHEBI:145989"/>
        <dbReference type="EC" id="2.5.1.19"/>
    </reaction>
    <physiologicalReaction direction="left-to-right" evidence="8">
        <dbReference type="Rhea" id="RHEA:21257"/>
    </physiologicalReaction>
</comment>
<dbReference type="NCBIfam" id="TIGR01356">
    <property type="entry name" value="aroA"/>
    <property type="match status" value="1"/>
</dbReference>
<protein>
    <recommendedName>
        <fullName evidence="9">3-phosphoshikimate 1-carboxyvinyltransferase</fullName>
        <ecNumber evidence="9">2.5.1.19</ecNumber>
    </recommendedName>
    <alternativeName>
        <fullName evidence="9">5-enolpyruvylshikimate-3-phosphate synthase</fullName>
        <shortName evidence="9">EPSP synthase</shortName>
        <shortName evidence="9">EPSPS</shortName>
    </alternativeName>
</protein>
<comment type="function">
    <text evidence="1 9">Catalyzes the transfer of the enolpyruvyl moiety of phosphoenolpyruvate (PEP) to the 5-hydroxyl of shikimate-3-phosphate (S3P) to produce enolpyruvyl shikimate-3-phosphate and inorganic phosphate.</text>
</comment>
<dbReference type="GO" id="GO:0008652">
    <property type="term" value="P:amino acid biosynthetic process"/>
    <property type="evidence" value="ECO:0007669"/>
    <property type="project" value="UniProtKB-KW"/>
</dbReference>
<dbReference type="EC" id="2.5.1.19" evidence="9"/>
<dbReference type="InterPro" id="IPR006264">
    <property type="entry name" value="EPSP_synthase"/>
</dbReference>
<proteinExistence type="inferred from homology"/>
<dbReference type="Proteomes" id="UP001179647">
    <property type="component" value="Chromosome"/>
</dbReference>
<dbReference type="HAMAP" id="MF_00210">
    <property type="entry name" value="EPSP_synth"/>
    <property type="match status" value="1"/>
</dbReference>
<dbReference type="CDD" id="cd01556">
    <property type="entry name" value="EPSP_synthase"/>
    <property type="match status" value="1"/>
</dbReference>
<evidence type="ECO:0000256" key="6">
    <source>
        <dbReference type="ARBA" id="ARBA00022679"/>
    </source>
</evidence>
<keyword evidence="7 9" id="KW-0057">Aromatic amino acid biosynthesis</keyword>
<feature type="domain" description="Enolpyruvate transferase" evidence="10">
    <location>
        <begin position="5"/>
        <end position="420"/>
    </location>
</feature>
<accession>A0AAF0I797</accession>
<feature type="binding site" evidence="9">
    <location>
        <position position="25"/>
    </location>
    <ligand>
        <name>3-phosphoshikimate</name>
        <dbReference type="ChEBI" id="CHEBI:145989"/>
    </ligand>
</feature>
<dbReference type="RefSeq" id="WP_275469957.1">
    <property type="nucleotide sequence ID" value="NZ_CP110232.1"/>
</dbReference>
<evidence type="ECO:0000313" key="11">
    <source>
        <dbReference type="EMBL" id="WEG74158.1"/>
    </source>
</evidence>
<dbReference type="PIRSF" id="PIRSF000505">
    <property type="entry name" value="EPSPS"/>
    <property type="match status" value="1"/>
</dbReference>
<dbReference type="FunFam" id="3.65.10.10:FF:000005">
    <property type="entry name" value="3-phosphoshikimate 1-carboxyvinyltransferase"/>
    <property type="match status" value="1"/>
</dbReference>
<dbReference type="GO" id="GO:0003866">
    <property type="term" value="F:3-phosphoshikimate 1-carboxyvinyltransferase activity"/>
    <property type="evidence" value="ECO:0007669"/>
    <property type="project" value="UniProtKB-UniRule"/>
</dbReference>
<comment type="caution">
    <text evidence="9">Lacks conserved residue(s) required for the propagation of feature annotation.</text>
</comment>
<feature type="binding site" evidence="9">
    <location>
        <position position="384"/>
    </location>
    <ligand>
        <name>phosphoenolpyruvate</name>
        <dbReference type="ChEBI" id="CHEBI:58702"/>
    </ligand>
</feature>
<keyword evidence="4 9" id="KW-0963">Cytoplasm</keyword>
<feature type="binding site" evidence="9">
    <location>
        <position position="167"/>
    </location>
    <ligand>
        <name>phosphoenolpyruvate</name>
        <dbReference type="ChEBI" id="CHEBI:58702"/>
    </ligand>
</feature>
<evidence type="ECO:0000256" key="9">
    <source>
        <dbReference type="HAMAP-Rule" id="MF_00210"/>
    </source>
</evidence>
<dbReference type="EMBL" id="CP110232">
    <property type="protein sequence ID" value="WEG74158.1"/>
    <property type="molecule type" value="Genomic_DNA"/>
</dbReference>
<evidence type="ECO:0000259" key="10">
    <source>
        <dbReference type="Pfam" id="PF00275"/>
    </source>
</evidence>
<keyword evidence="6 9" id="KW-0808">Transferase</keyword>
<evidence type="ECO:0000256" key="2">
    <source>
        <dbReference type="ARBA" id="ARBA00004811"/>
    </source>
</evidence>
<evidence type="ECO:0000256" key="8">
    <source>
        <dbReference type="ARBA" id="ARBA00044633"/>
    </source>
</evidence>
<dbReference type="AlphaFoldDB" id="A0AAF0I797"/>
<feature type="binding site" evidence="9">
    <location>
        <position position="165"/>
    </location>
    <ligand>
        <name>3-phosphoshikimate</name>
        <dbReference type="ChEBI" id="CHEBI:145989"/>
    </ligand>
</feature>
<reference evidence="11" key="1">
    <citation type="submission" date="2022-10" db="EMBL/GenBank/DDBJ databases">
        <title>Vagococcus sp. isolated from poultry meat.</title>
        <authorList>
            <person name="Johansson P."/>
            <person name="Bjorkroth J."/>
        </authorList>
    </citation>
    <scope>NUCLEOTIDE SEQUENCE</scope>
    <source>
        <strain evidence="11">STAA11</strain>
    </source>
</reference>
<dbReference type="Pfam" id="PF00275">
    <property type="entry name" value="EPSP_synthase"/>
    <property type="match status" value="1"/>
</dbReference>
<dbReference type="PANTHER" id="PTHR21090">
    <property type="entry name" value="AROM/DEHYDROQUINATE SYNTHASE"/>
    <property type="match status" value="1"/>
</dbReference>
<dbReference type="InterPro" id="IPR001986">
    <property type="entry name" value="Enolpyruvate_Tfrase_dom"/>
</dbReference>
<evidence type="ECO:0000256" key="7">
    <source>
        <dbReference type="ARBA" id="ARBA00023141"/>
    </source>
</evidence>